<organism evidence="2 3">
    <name type="scientific">Caenorhabditis nigoni</name>
    <dbReference type="NCBI Taxonomy" id="1611254"/>
    <lineage>
        <taxon>Eukaryota</taxon>
        <taxon>Metazoa</taxon>
        <taxon>Ecdysozoa</taxon>
        <taxon>Nematoda</taxon>
        <taxon>Chromadorea</taxon>
        <taxon>Rhabditida</taxon>
        <taxon>Rhabditina</taxon>
        <taxon>Rhabditomorpha</taxon>
        <taxon>Rhabditoidea</taxon>
        <taxon>Rhabditidae</taxon>
        <taxon>Peloderinae</taxon>
        <taxon>Caenorhabditis</taxon>
    </lineage>
</organism>
<evidence type="ECO:0000259" key="1">
    <source>
        <dbReference type="Pfam" id="PF01827"/>
    </source>
</evidence>
<protein>
    <recommendedName>
        <fullName evidence="1">DUF38 domain-containing protein</fullName>
    </recommendedName>
</protein>
<dbReference type="Pfam" id="PF01827">
    <property type="entry name" value="FTH"/>
    <property type="match status" value="1"/>
</dbReference>
<keyword evidence="3" id="KW-1185">Reference proteome</keyword>
<evidence type="ECO:0000313" key="3">
    <source>
        <dbReference type="Proteomes" id="UP000230233"/>
    </source>
</evidence>
<dbReference type="Proteomes" id="UP000230233">
    <property type="component" value="Chromosome V"/>
</dbReference>
<reference evidence="3" key="1">
    <citation type="submission" date="2017-10" db="EMBL/GenBank/DDBJ databases">
        <title>Rapid genome shrinkage in a self-fertile nematode reveals novel sperm competition proteins.</title>
        <authorList>
            <person name="Yin D."/>
            <person name="Schwarz E.M."/>
            <person name="Thomas C.G."/>
            <person name="Felde R.L."/>
            <person name="Korf I.F."/>
            <person name="Cutter A.D."/>
            <person name="Schartner C.M."/>
            <person name="Ralston E.J."/>
            <person name="Meyer B.J."/>
            <person name="Haag E.S."/>
        </authorList>
    </citation>
    <scope>NUCLEOTIDE SEQUENCE [LARGE SCALE GENOMIC DNA]</scope>
    <source>
        <strain evidence="3">JU1422</strain>
    </source>
</reference>
<proteinExistence type="predicted"/>
<dbReference type="OrthoDB" id="5907991at2759"/>
<evidence type="ECO:0000313" key="2">
    <source>
        <dbReference type="EMBL" id="PIC29794.1"/>
    </source>
</evidence>
<dbReference type="EMBL" id="PDUG01000005">
    <property type="protein sequence ID" value="PIC29794.1"/>
    <property type="molecule type" value="Genomic_DNA"/>
</dbReference>
<feature type="domain" description="DUF38" evidence="1">
    <location>
        <begin position="2"/>
        <end position="139"/>
    </location>
</feature>
<accession>A0A2G5TRB0</accession>
<sequence length="193" mass="22863">MLDRFEEILESRPVPLKVQNLYLKAFNPSQIFQISRFIKANTLKGFQAYQFGLSKKEYTILDAIPKYEHFKNLEYLGLHFSMTNPFSDFSGIPELIITRDTISRNDIMILTQEFLANTHSKTWEVIFKNWEEDVTLREFLREISDDPDEYWFFEVPSPDENFTIDISITYTDCIVFTRTNSGDIPIITRMSWK</sequence>
<comment type="caution">
    <text evidence="2">The sequence shown here is derived from an EMBL/GenBank/DDBJ whole genome shotgun (WGS) entry which is preliminary data.</text>
</comment>
<dbReference type="AlphaFoldDB" id="A0A2G5TRB0"/>
<gene>
    <name evidence="2" type="primary">Cnig_chr_V.g21265</name>
    <name evidence="2" type="ORF">B9Z55_021265</name>
</gene>
<name>A0A2G5TRB0_9PELO</name>
<dbReference type="InterPro" id="IPR002900">
    <property type="entry name" value="DUF38/FTH_CAE_spp"/>
</dbReference>